<organism evidence="10 11">
    <name type="scientific">Hibiscus sabdariffa</name>
    <name type="common">roselle</name>
    <dbReference type="NCBI Taxonomy" id="183260"/>
    <lineage>
        <taxon>Eukaryota</taxon>
        <taxon>Viridiplantae</taxon>
        <taxon>Streptophyta</taxon>
        <taxon>Embryophyta</taxon>
        <taxon>Tracheophyta</taxon>
        <taxon>Spermatophyta</taxon>
        <taxon>Magnoliopsida</taxon>
        <taxon>eudicotyledons</taxon>
        <taxon>Gunneridae</taxon>
        <taxon>Pentapetalae</taxon>
        <taxon>rosids</taxon>
        <taxon>malvids</taxon>
        <taxon>Malvales</taxon>
        <taxon>Malvaceae</taxon>
        <taxon>Malvoideae</taxon>
        <taxon>Hibiscus</taxon>
    </lineage>
</organism>
<feature type="transmembrane region" description="Helical" evidence="6">
    <location>
        <begin position="242"/>
        <end position="263"/>
    </location>
</feature>
<sequence>MMCRSFLLFFSISLSVAFAFAEIRFTKIKSDGRPAIAIDVFLFIDTGRLELNVSHVTLCNKNPNLDLAKLGFFICREAAWDHVLQQLTEGEVTCALDFDLVKLVFNFRSLNGKSSFDADFQVDNANQYTLALANCLDGGKVSMNVRSAMYNLEGKQNRRDYLSPAETNLPRVYFIWSLVYFTLAWIWIYVIHKGRRTVSRIHFLMLISLILNALNLVCQAEYKSHVKRTGSAHGWDVPFYIFNFFKGITLPVLVVLIGTSWSQSKPYLQGKVNKILRIVIPLQVTANIARIIFVEIPPLDESKYMWYVGFMFVDIICYSAVFLRISESIKDLHEAAPTDGNAEVNLEKLTLFALCYLRLICYASTAPLLVLSLVISSYESEDPWIGVLVEELAMVAVMTLNLHAKSAAGSGKEKYTCEGFDGYKSYN</sequence>
<dbReference type="EMBL" id="JBBPBN010000006">
    <property type="protein sequence ID" value="KAK9036609.1"/>
    <property type="molecule type" value="Genomic_DNA"/>
</dbReference>
<feature type="transmembrane region" description="Helical" evidence="6">
    <location>
        <begin position="173"/>
        <end position="191"/>
    </location>
</feature>
<protein>
    <submittedName>
        <fullName evidence="10">Uncharacterized protein</fullName>
    </submittedName>
</protein>
<keyword evidence="11" id="KW-1185">Reference proteome</keyword>
<feature type="transmembrane region" description="Helical" evidence="6">
    <location>
        <begin position="275"/>
        <end position="293"/>
    </location>
</feature>
<proteinExistence type="predicted"/>
<evidence type="ECO:0000256" key="4">
    <source>
        <dbReference type="ARBA" id="ARBA00022989"/>
    </source>
</evidence>
<dbReference type="Pfam" id="PF21904">
    <property type="entry name" value="CAND6-7_N"/>
    <property type="match status" value="1"/>
</dbReference>
<evidence type="ECO:0000259" key="8">
    <source>
        <dbReference type="Pfam" id="PF06814"/>
    </source>
</evidence>
<dbReference type="InterPro" id="IPR009637">
    <property type="entry name" value="GPR107/GPR108-like"/>
</dbReference>
<evidence type="ECO:0000256" key="1">
    <source>
        <dbReference type="ARBA" id="ARBA00004141"/>
    </source>
</evidence>
<evidence type="ECO:0000259" key="9">
    <source>
        <dbReference type="Pfam" id="PF21904"/>
    </source>
</evidence>
<dbReference type="InterPro" id="IPR054103">
    <property type="entry name" value="CAND6-7_N"/>
</dbReference>
<feature type="domain" description="GOST seven transmembrane" evidence="8">
    <location>
        <begin position="169"/>
        <end position="354"/>
    </location>
</feature>
<accession>A0ABR2THC1</accession>
<feature type="transmembrane region" description="Helical" evidence="6">
    <location>
        <begin position="203"/>
        <end position="222"/>
    </location>
</feature>
<feature type="transmembrane region" description="Helical" evidence="6">
    <location>
        <begin position="305"/>
        <end position="323"/>
    </location>
</feature>
<evidence type="ECO:0000313" key="11">
    <source>
        <dbReference type="Proteomes" id="UP001396334"/>
    </source>
</evidence>
<evidence type="ECO:0000256" key="7">
    <source>
        <dbReference type="SAM" id="SignalP"/>
    </source>
</evidence>
<dbReference type="InterPro" id="IPR053937">
    <property type="entry name" value="GOST_TM"/>
</dbReference>
<name>A0ABR2THC1_9ROSI</name>
<evidence type="ECO:0000256" key="6">
    <source>
        <dbReference type="SAM" id="Phobius"/>
    </source>
</evidence>
<feature type="transmembrane region" description="Helical" evidence="6">
    <location>
        <begin position="356"/>
        <end position="378"/>
    </location>
</feature>
<dbReference type="PANTHER" id="PTHR21229">
    <property type="entry name" value="LUNG SEVEN TRANSMEMBRANE RECEPTOR"/>
    <property type="match status" value="1"/>
</dbReference>
<feature type="signal peptide" evidence="7">
    <location>
        <begin position="1"/>
        <end position="21"/>
    </location>
</feature>
<evidence type="ECO:0000313" key="10">
    <source>
        <dbReference type="EMBL" id="KAK9036609.1"/>
    </source>
</evidence>
<evidence type="ECO:0000256" key="3">
    <source>
        <dbReference type="ARBA" id="ARBA00022729"/>
    </source>
</evidence>
<dbReference type="Pfam" id="PF06814">
    <property type="entry name" value="GOST_TM"/>
    <property type="match status" value="1"/>
</dbReference>
<feature type="chain" id="PRO_5046734337" evidence="7">
    <location>
        <begin position="22"/>
        <end position="427"/>
    </location>
</feature>
<dbReference type="Proteomes" id="UP001396334">
    <property type="component" value="Unassembled WGS sequence"/>
</dbReference>
<keyword evidence="2 6" id="KW-0812">Transmembrane</keyword>
<reference evidence="10 11" key="1">
    <citation type="journal article" date="2024" name="G3 (Bethesda)">
        <title>Genome assembly of Hibiscus sabdariffa L. provides insights into metabolisms of medicinal natural products.</title>
        <authorList>
            <person name="Kim T."/>
        </authorList>
    </citation>
    <scope>NUCLEOTIDE SEQUENCE [LARGE SCALE GENOMIC DNA]</scope>
    <source>
        <strain evidence="10">TK-2024</strain>
        <tissue evidence="10">Old leaves</tissue>
    </source>
</reference>
<comment type="caution">
    <text evidence="10">The sequence shown here is derived from an EMBL/GenBank/DDBJ whole genome shotgun (WGS) entry which is preliminary data.</text>
</comment>
<evidence type="ECO:0000256" key="2">
    <source>
        <dbReference type="ARBA" id="ARBA00022692"/>
    </source>
</evidence>
<keyword evidence="4 6" id="KW-1133">Transmembrane helix</keyword>
<dbReference type="PANTHER" id="PTHR21229:SF22">
    <property type="entry name" value="DBJ|BAA84809.1"/>
    <property type="match status" value="1"/>
</dbReference>
<keyword evidence="3 7" id="KW-0732">Signal</keyword>
<gene>
    <name evidence="10" type="ORF">V6N11_078603</name>
</gene>
<feature type="domain" description="CAND6/7 N-terminal" evidence="9">
    <location>
        <begin position="27"/>
        <end position="151"/>
    </location>
</feature>
<evidence type="ECO:0000256" key="5">
    <source>
        <dbReference type="ARBA" id="ARBA00023136"/>
    </source>
</evidence>
<comment type="subcellular location">
    <subcellularLocation>
        <location evidence="1">Membrane</location>
        <topology evidence="1">Multi-pass membrane protein</topology>
    </subcellularLocation>
</comment>
<keyword evidence="5 6" id="KW-0472">Membrane</keyword>